<dbReference type="Pfam" id="PF00097">
    <property type="entry name" value="zf-C3HC4"/>
    <property type="match status" value="1"/>
</dbReference>
<dbReference type="InterPro" id="IPR018957">
    <property type="entry name" value="Znf_C3HC4_RING-type"/>
</dbReference>
<keyword evidence="5" id="KW-0812">Transmembrane</keyword>
<organism evidence="7 8">
    <name type="scientific">Adineta ricciae</name>
    <name type="common">Rotifer</name>
    <dbReference type="NCBI Taxonomy" id="249248"/>
    <lineage>
        <taxon>Eukaryota</taxon>
        <taxon>Metazoa</taxon>
        <taxon>Spiralia</taxon>
        <taxon>Gnathifera</taxon>
        <taxon>Rotifera</taxon>
        <taxon>Eurotatoria</taxon>
        <taxon>Bdelloidea</taxon>
        <taxon>Adinetida</taxon>
        <taxon>Adinetidae</taxon>
        <taxon>Adineta</taxon>
    </lineage>
</organism>
<accession>A0A814ULI0</accession>
<evidence type="ECO:0000259" key="6">
    <source>
        <dbReference type="PROSITE" id="PS50089"/>
    </source>
</evidence>
<dbReference type="Gene3D" id="3.30.40.10">
    <property type="entry name" value="Zinc/RING finger domain, C3HC4 (zinc finger)"/>
    <property type="match status" value="2"/>
</dbReference>
<dbReference type="InterPro" id="IPR001841">
    <property type="entry name" value="Znf_RING"/>
</dbReference>
<dbReference type="AlphaFoldDB" id="A0A814ULI0"/>
<dbReference type="SUPFAM" id="SSF57850">
    <property type="entry name" value="RING/U-box"/>
    <property type="match status" value="1"/>
</dbReference>
<keyword evidence="5" id="KW-0472">Membrane</keyword>
<feature type="domain" description="RING-type" evidence="6">
    <location>
        <begin position="33"/>
        <end position="73"/>
    </location>
</feature>
<dbReference type="PROSITE" id="PS50089">
    <property type="entry name" value="ZF_RING_2"/>
    <property type="match status" value="1"/>
</dbReference>
<name>A0A814ULI0_ADIRI</name>
<evidence type="ECO:0000313" key="8">
    <source>
        <dbReference type="Proteomes" id="UP000663828"/>
    </source>
</evidence>
<evidence type="ECO:0000256" key="4">
    <source>
        <dbReference type="PROSITE-ProRule" id="PRU00175"/>
    </source>
</evidence>
<evidence type="ECO:0000256" key="5">
    <source>
        <dbReference type="SAM" id="Phobius"/>
    </source>
</evidence>
<protein>
    <recommendedName>
        <fullName evidence="6">RING-type domain-containing protein</fullName>
    </recommendedName>
</protein>
<dbReference type="EMBL" id="CAJNOR010001633">
    <property type="protein sequence ID" value="CAF1175666.1"/>
    <property type="molecule type" value="Genomic_DNA"/>
</dbReference>
<keyword evidence="3" id="KW-0862">Zinc</keyword>
<keyword evidence="8" id="KW-1185">Reference proteome</keyword>
<keyword evidence="5" id="KW-1133">Transmembrane helix</keyword>
<dbReference type="PANTHER" id="PTHR10131:SF94">
    <property type="entry name" value="TNF RECEPTOR-ASSOCIATED FACTOR 4"/>
    <property type="match status" value="1"/>
</dbReference>
<evidence type="ECO:0000256" key="2">
    <source>
        <dbReference type="ARBA" id="ARBA00022771"/>
    </source>
</evidence>
<proteinExistence type="predicted"/>
<evidence type="ECO:0000313" key="7">
    <source>
        <dbReference type="EMBL" id="CAF1175666.1"/>
    </source>
</evidence>
<sequence>MGSKKMSFYDDKNIDRERVITNDEKYLPDELICPICLCLLWKPESCAKCENLFCRHCIQTWLDGNALTCPLCRSEYKTKIISVWIQSSLLSLSIYCRNQSFGCKSIASYDRLEQHEQFDCQHRSKTCCLCEKTVRIQEIDQHTNSCKSVVTKCDFCECLIPIDSREYHRNECVRNYQASNEYSMEQFANFANRTILSSTSETNFHGLELFNQTRRNNYVKRLAVTLKWLSINLPMIHLILLNLIMWSAGSLMNTFIEIISLPSAADERYFIVNA</sequence>
<comment type="caution">
    <text evidence="7">The sequence shown here is derived from an EMBL/GenBank/DDBJ whole genome shotgun (WGS) entry which is preliminary data.</text>
</comment>
<keyword evidence="2 4" id="KW-0863">Zinc-finger</keyword>
<dbReference type="GO" id="GO:0008270">
    <property type="term" value="F:zinc ion binding"/>
    <property type="evidence" value="ECO:0007669"/>
    <property type="project" value="UniProtKB-KW"/>
</dbReference>
<evidence type="ECO:0000256" key="3">
    <source>
        <dbReference type="ARBA" id="ARBA00022833"/>
    </source>
</evidence>
<keyword evidence="1" id="KW-0479">Metal-binding</keyword>
<dbReference type="Proteomes" id="UP000663828">
    <property type="component" value="Unassembled WGS sequence"/>
</dbReference>
<reference evidence="7" key="1">
    <citation type="submission" date="2021-02" db="EMBL/GenBank/DDBJ databases">
        <authorList>
            <person name="Nowell W R."/>
        </authorList>
    </citation>
    <scope>NUCLEOTIDE SEQUENCE</scope>
</reference>
<dbReference type="InterPro" id="IPR013083">
    <property type="entry name" value="Znf_RING/FYVE/PHD"/>
</dbReference>
<gene>
    <name evidence="7" type="ORF">XAT740_LOCUS22286</name>
</gene>
<dbReference type="SUPFAM" id="SSF49599">
    <property type="entry name" value="TRAF domain-like"/>
    <property type="match status" value="1"/>
</dbReference>
<evidence type="ECO:0000256" key="1">
    <source>
        <dbReference type="ARBA" id="ARBA00022723"/>
    </source>
</evidence>
<dbReference type="PANTHER" id="PTHR10131">
    <property type="entry name" value="TNF RECEPTOR ASSOCIATED FACTOR"/>
    <property type="match status" value="1"/>
</dbReference>
<feature type="transmembrane region" description="Helical" evidence="5">
    <location>
        <begin position="224"/>
        <end position="245"/>
    </location>
</feature>